<dbReference type="InterPro" id="IPR029063">
    <property type="entry name" value="SAM-dependent_MTases_sf"/>
</dbReference>
<dbReference type="InterPro" id="IPR002792">
    <property type="entry name" value="TRAM_dom"/>
</dbReference>
<evidence type="ECO:0000256" key="3">
    <source>
        <dbReference type="ARBA" id="ARBA00022691"/>
    </source>
</evidence>
<dbReference type="SUPFAM" id="SSF53335">
    <property type="entry name" value="S-adenosyl-L-methionine-dependent methyltransferases"/>
    <property type="match status" value="1"/>
</dbReference>
<gene>
    <name evidence="6" type="ORF">GCM10011366_12100</name>
</gene>
<dbReference type="Proteomes" id="UP000605670">
    <property type="component" value="Unassembled WGS sequence"/>
</dbReference>
<evidence type="ECO:0000256" key="1">
    <source>
        <dbReference type="ARBA" id="ARBA00022603"/>
    </source>
</evidence>
<dbReference type="Gene3D" id="2.40.50.1070">
    <property type="match status" value="1"/>
</dbReference>
<dbReference type="PROSITE" id="PS50926">
    <property type="entry name" value="TRAM"/>
    <property type="match status" value="1"/>
</dbReference>
<dbReference type="SUPFAM" id="SSF50249">
    <property type="entry name" value="Nucleic acid-binding proteins"/>
    <property type="match status" value="1"/>
</dbReference>
<dbReference type="PANTHER" id="PTHR11061:SF30">
    <property type="entry name" value="TRNA (URACIL(54)-C(5))-METHYLTRANSFERASE"/>
    <property type="match status" value="1"/>
</dbReference>
<keyword evidence="7" id="KW-1185">Reference proteome</keyword>
<comment type="similarity">
    <text evidence="4">Belongs to the class I-like SAM-binding methyltransferase superfamily. RNA M5U methyltransferase family.</text>
</comment>
<reference evidence="6" key="2">
    <citation type="submission" date="2020-09" db="EMBL/GenBank/DDBJ databases">
        <authorList>
            <person name="Sun Q."/>
            <person name="Zhou Y."/>
        </authorList>
    </citation>
    <scope>NUCLEOTIDE SEQUENCE</scope>
    <source>
        <strain evidence="6">CGMCC 1.12160</strain>
    </source>
</reference>
<keyword evidence="3 4" id="KW-0949">S-adenosyl-L-methionine</keyword>
<evidence type="ECO:0000259" key="5">
    <source>
        <dbReference type="PROSITE" id="PS50926"/>
    </source>
</evidence>
<organism evidence="6 7">
    <name type="scientific">Ornithinimicrobium tianjinense</name>
    <dbReference type="NCBI Taxonomy" id="1195761"/>
    <lineage>
        <taxon>Bacteria</taxon>
        <taxon>Bacillati</taxon>
        <taxon>Actinomycetota</taxon>
        <taxon>Actinomycetes</taxon>
        <taxon>Micrococcales</taxon>
        <taxon>Ornithinimicrobiaceae</taxon>
        <taxon>Ornithinimicrobium</taxon>
    </lineage>
</organism>
<keyword evidence="2 4" id="KW-0808">Transferase</keyword>
<comment type="caution">
    <text evidence="6">The sequence shown here is derived from an EMBL/GenBank/DDBJ whole genome shotgun (WGS) entry which is preliminary data.</text>
</comment>
<dbReference type="InterPro" id="IPR010280">
    <property type="entry name" value="U5_MeTrfase_fam"/>
</dbReference>
<name>A0A917F2A5_9MICO</name>
<evidence type="ECO:0000313" key="7">
    <source>
        <dbReference type="Proteomes" id="UP000605670"/>
    </source>
</evidence>
<accession>A0A917F2A5</accession>
<protein>
    <submittedName>
        <fullName evidence="6">RNA methyltransferase</fullName>
    </submittedName>
</protein>
<dbReference type="PANTHER" id="PTHR11061">
    <property type="entry name" value="RNA M5U METHYLTRANSFERASE"/>
    <property type="match status" value="1"/>
</dbReference>
<dbReference type="GO" id="GO:0070041">
    <property type="term" value="F:rRNA (uridine-C5-)-methyltransferase activity"/>
    <property type="evidence" value="ECO:0007669"/>
    <property type="project" value="TreeGrafter"/>
</dbReference>
<feature type="binding site" evidence="4">
    <location>
        <position position="366"/>
    </location>
    <ligand>
        <name>S-adenosyl-L-methionine</name>
        <dbReference type="ChEBI" id="CHEBI:59789"/>
    </ligand>
</feature>
<feature type="binding site" evidence="4">
    <location>
        <position position="267"/>
    </location>
    <ligand>
        <name>S-adenosyl-L-methionine</name>
        <dbReference type="ChEBI" id="CHEBI:59789"/>
    </ligand>
</feature>
<dbReference type="Pfam" id="PF01938">
    <property type="entry name" value="TRAM"/>
    <property type="match status" value="1"/>
</dbReference>
<sequence>MTGPDRPATGLDVGDVVTVEVGPVAHGGHCVARHGDHGQVLFVRHALPGEQVRALVTELGPGGRFVRADAVEVLEASPDRVTPPCPYAGPGRCGGCDWQHATPAAQRDLKAAVVTEQLVRLGGLTPAQVEALRVRCEPVPGDTEGLGWRTRVEVAVERRGDGSTVTGLRRHRSHEVVPVDRCLIAHASVDATGVLGGPPPPAPVVALDVVAPSVGEPVVVPLVAPRRIRGAARRGARHTPVPSGPVPEVTERVGEHRFTLSARGFWQVHPGAAATFTAQVMAWLDPQAGERALDLYAGVGLFAVPLAEAVGSTGSVLAVEADREAAEAAARHLAERPWAQAVAEPTERALDRLVAQGERADVVVLDPPRSGAGPAVVAAVAALRPRAVVYVACDPAALARDLRAAREHGLELVGLRVLDAFPMTHHVECLALLRPHA</sequence>
<dbReference type="PROSITE" id="PS51687">
    <property type="entry name" value="SAM_MT_RNA_M5U"/>
    <property type="match status" value="1"/>
</dbReference>
<proteinExistence type="inferred from homology"/>
<dbReference type="InterPro" id="IPR012340">
    <property type="entry name" value="NA-bd_OB-fold"/>
</dbReference>
<dbReference type="Gene3D" id="3.40.50.150">
    <property type="entry name" value="Vaccinia Virus protein VP39"/>
    <property type="match status" value="2"/>
</dbReference>
<dbReference type="RefSeq" id="WP_188428734.1">
    <property type="nucleotide sequence ID" value="NZ_BAABKH010000005.1"/>
</dbReference>
<keyword evidence="1 4" id="KW-0489">Methyltransferase</keyword>
<dbReference type="AlphaFoldDB" id="A0A917F2A5"/>
<feature type="active site" description="Nucleophile" evidence="4">
    <location>
        <position position="393"/>
    </location>
</feature>
<feature type="binding site" evidence="4">
    <location>
        <position position="320"/>
    </location>
    <ligand>
        <name>S-adenosyl-L-methionine</name>
        <dbReference type="ChEBI" id="CHEBI:59789"/>
    </ligand>
</feature>
<dbReference type="GO" id="GO:0070475">
    <property type="term" value="P:rRNA base methylation"/>
    <property type="evidence" value="ECO:0007669"/>
    <property type="project" value="TreeGrafter"/>
</dbReference>
<dbReference type="InterPro" id="IPR030391">
    <property type="entry name" value="MeTrfase_TrmA_CS"/>
</dbReference>
<evidence type="ECO:0000256" key="4">
    <source>
        <dbReference type="PROSITE-ProRule" id="PRU01024"/>
    </source>
</evidence>
<feature type="domain" description="TRAM" evidence="5">
    <location>
        <begin position="10"/>
        <end position="72"/>
    </location>
</feature>
<dbReference type="PROSITE" id="PS01231">
    <property type="entry name" value="TRMA_2"/>
    <property type="match status" value="1"/>
</dbReference>
<evidence type="ECO:0000256" key="2">
    <source>
        <dbReference type="ARBA" id="ARBA00022679"/>
    </source>
</evidence>
<dbReference type="Pfam" id="PF05958">
    <property type="entry name" value="tRNA_U5-meth_tr"/>
    <property type="match status" value="1"/>
</dbReference>
<evidence type="ECO:0000313" key="6">
    <source>
        <dbReference type="EMBL" id="GGF45934.1"/>
    </source>
</evidence>
<dbReference type="EMBL" id="BMEM01000001">
    <property type="protein sequence ID" value="GGF45934.1"/>
    <property type="molecule type" value="Genomic_DNA"/>
</dbReference>
<reference evidence="6" key="1">
    <citation type="journal article" date="2014" name="Int. J. Syst. Evol. Microbiol.">
        <title>Complete genome sequence of Corynebacterium casei LMG S-19264T (=DSM 44701T), isolated from a smear-ripened cheese.</title>
        <authorList>
            <consortium name="US DOE Joint Genome Institute (JGI-PGF)"/>
            <person name="Walter F."/>
            <person name="Albersmeier A."/>
            <person name="Kalinowski J."/>
            <person name="Ruckert C."/>
        </authorList>
    </citation>
    <scope>NUCLEOTIDE SEQUENCE</scope>
    <source>
        <strain evidence="6">CGMCC 1.12160</strain>
    </source>
</reference>
<feature type="binding site" evidence="4">
    <location>
        <position position="296"/>
    </location>
    <ligand>
        <name>S-adenosyl-L-methionine</name>
        <dbReference type="ChEBI" id="CHEBI:59789"/>
    </ligand>
</feature>
<dbReference type="Gene3D" id="2.40.50.140">
    <property type="entry name" value="Nucleic acid-binding proteins"/>
    <property type="match status" value="1"/>
</dbReference>